<organism evidence="3">
    <name type="scientific">Arundo donax</name>
    <name type="common">Giant reed</name>
    <name type="synonym">Donax arundinaceus</name>
    <dbReference type="NCBI Taxonomy" id="35708"/>
    <lineage>
        <taxon>Eukaryota</taxon>
        <taxon>Viridiplantae</taxon>
        <taxon>Streptophyta</taxon>
        <taxon>Embryophyta</taxon>
        <taxon>Tracheophyta</taxon>
        <taxon>Spermatophyta</taxon>
        <taxon>Magnoliopsida</taxon>
        <taxon>Liliopsida</taxon>
        <taxon>Poales</taxon>
        <taxon>Poaceae</taxon>
        <taxon>PACMAD clade</taxon>
        <taxon>Arundinoideae</taxon>
        <taxon>Arundineae</taxon>
        <taxon>Arundo</taxon>
    </lineage>
</organism>
<accession>A0A0A9H2R0</accession>
<feature type="compositionally biased region" description="Polar residues" evidence="1">
    <location>
        <begin position="60"/>
        <end position="71"/>
    </location>
</feature>
<evidence type="ECO:0008006" key="4">
    <source>
        <dbReference type="Google" id="ProtNLM"/>
    </source>
</evidence>
<reference evidence="3" key="2">
    <citation type="journal article" date="2015" name="Data Brief">
        <title>Shoot transcriptome of the giant reed, Arundo donax.</title>
        <authorList>
            <person name="Barrero R.A."/>
            <person name="Guerrero F.D."/>
            <person name="Moolhuijzen P."/>
            <person name="Goolsby J.A."/>
            <person name="Tidwell J."/>
            <person name="Bellgard S.E."/>
            <person name="Bellgard M.I."/>
        </authorList>
    </citation>
    <scope>NUCLEOTIDE SEQUENCE</scope>
    <source>
        <tissue evidence="3">Shoot tissue taken approximately 20 cm above the soil surface</tissue>
    </source>
</reference>
<feature type="region of interest" description="Disordered" evidence="1">
    <location>
        <begin position="38"/>
        <end position="121"/>
    </location>
</feature>
<proteinExistence type="predicted"/>
<keyword evidence="2" id="KW-0732">Signal</keyword>
<feature type="signal peptide" evidence="2">
    <location>
        <begin position="1"/>
        <end position="27"/>
    </location>
</feature>
<name>A0A0A9H2R0_ARUDO</name>
<protein>
    <recommendedName>
        <fullName evidence="4">Secreted protein</fullName>
    </recommendedName>
</protein>
<feature type="chain" id="PRO_5002062839" description="Secreted protein" evidence="2">
    <location>
        <begin position="28"/>
        <end position="121"/>
    </location>
</feature>
<dbReference type="AlphaFoldDB" id="A0A0A9H2R0"/>
<evidence type="ECO:0000313" key="3">
    <source>
        <dbReference type="EMBL" id="JAE27143.1"/>
    </source>
</evidence>
<sequence length="121" mass="13526">MTPMASRSRRSLPMLASLMAFHTTVVGWNMRKEEISTASSNALKNASCRRRPPAAASSSVELSTPNATLQMLSKAKRLRTSCRSTGSPESAASARKGSRRRCSWTRRTRPEKRRSERDEKE</sequence>
<dbReference type="EMBL" id="GBRH01170753">
    <property type="protein sequence ID" value="JAE27143.1"/>
    <property type="molecule type" value="Transcribed_RNA"/>
</dbReference>
<feature type="compositionally biased region" description="Basic residues" evidence="1">
    <location>
        <begin position="96"/>
        <end position="112"/>
    </location>
</feature>
<evidence type="ECO:0000256" key="2">
    <source>
        <dbReference type="SAM" id="SignalP"/>
    </source>
</evidence>
<reference evidence="3" key="1">
    <citation type="submission" date="2014-09" db="EMBL/GenBank/DDBJ databases">
        <authorList>
            <person name="Magalhaes I.L.F."/>
            <person name="Oliveira U."/>
            <person name="Santos F.R."/>
            <person name="Vidigal T.H.D.A."/>
            <person name="Brescovit A.D."/>
            <person name="Santos A.J."/>
        </authorList>
    </citation>
    <scope>NUCLEOTIDE SEQUENCE</scope>
    <source>
        <tissue evidence="3">Shoot tissue taken approximately 20 cm above the soil surface</tissue>
    </source>
</reference>
<evidence type="ECO:0000256" key="1">
    <source>
        <dbReference type="SAM" id="MobiDB-lite"/>
    </source>
</evidence>